<keyword evidence="2" id="KW-1185">Reference proteome</keyword>
<dbReference type="Proteomes" id="UP000194127">
    <property type="component" value="Unassembled WGS sequence"/>
</dbReference>
<dbReference type="Gene3D" id="1.25.40.10">
    <property type="entry name" value="Tetratricopeptide repeat domain"/>
    <property type="match status" value="1"/>
</dbReference>
<dbReference type="InterPro" id="IPR019412">
    <property type="entry name" value="IML2/TPR_39"/>
</dbReference>
<dbReference type="SUPFAM" id="SSF48452">
    <property type="entry name" value="TPR-like"/>
    <property type="match status" value="1"/>
</dbReference>
<organism evidence="1 2">
    <name type="scientific">Postia placenta MAD-698-R-SB12</name>
    <dbReference type="NCBI Taxonomy" id="670580"/>
    <lineage>
        <taxon>Eukaryota</taxon>
        <taxon>Fungi</taxon>
        <taxon>Dikarya</taxon>
        <taxon>Basidiomycota</taxon>
        <taxon>Agaricomycotina</taxon>
        <taxon>Agaricomycetes</taxon>
        <taxon>Polyporales</taxon>
        <taxon>Adustoporiaceae</taxon>
        <taxon>Rhodonia</taxon>
    </lineage>
</organism>
<dbReference type="GO" id="GO:0005741">
    <property type="term" value="C:mitochondrial outer membrane"/>
    <property type="evidence" value="ECO:0007669"/>
    <property type="project" value="TreeGrafter"/>
</dbReference>
<dbReference type="AlphaFoldDB" id="A0A1X6NA17"/>
<feature type="non-terminal residue" evidence="1">
    <location>
        <position position="1"/>
    </location>
</feature>
<reference evidence="1 2" key="1">
    <citation type="submission" date="2017-04" db="EMBL/GenBank/DDBJ databases">
        <title>Genome Sequence of the Model Brown-Rot Fungus Postia placenta SB12.</title>
        <authorList>
            <consortium name="DOE Joint Genome Institute"/>
            <person name="Gaskell J."/>
            <person name="Kersten P."/>
            <person name="Larrondo L.F."/>
            <person name="Canessa P."/>
            <person name="Martinez D."/>
            <person name="Hibbett D."/>
            <person name="Schmoll M."/>
            <person name="Kubicek C.P."/>
            <person name="Martinez A.T."/>
            <person name="Yadav J."/>
            <person name="Master E."/>
            <person name="Magnuson J.K."/>
            <person name="James T."/>
            <person name="Yaver D."/>
            <person name="Berka R."/>
            <person name="Labutti K."/>
            <person name="Lipzen A."/>
            <person name="Aerts A."/>
            <person name="Barry K."/>
            <person name="Henrissat B."/>
            <person name="Blanchette R."/>
            <person name="Grigoriev I."/>
            <person name="Cullen D."/>
        </authorList>
    </citation>
    <scope>NUCLEOTIDE SEQUENCE [LARGE SCALE GENOMIC DNA]</scope>
    <source>
        <strain evidence="1 2">MAD-698-R-SB12</strain>
    </source>
</reference>
<dbReference type="PANTHER" id="PTHR31859">
    <property type="entry name" value="TETRATRICOPEPTIDE REPEAT PROTEIN 39 FAMILY MEMBER"/>
    <property type="match status" value="1"/>
</dbReference>
<dbReference type="InterPro" id="IPR011990">
    <property type="entry name" value="TPR-like_helical_dom_sf"/>
</dbReference>
<dbReference type="PANTHER" id="PTHR31859:SF1">
    <property type="entry name" value="TETRATRICOPEPTIDE REPEAT PROTEIN 39C"/>
    <property type="match status" value="1"/>
</dbReference>
<dbReference type="GO" id="GO:0005634">
    <property type="term" value="C:nucleus"/>
    <property type="evidence" value="ECO:0007669"/>
    <property type="project" value="TreeGrafter"/>
</dbReference>
<gene>
    <name evidence="1" type="ORF">POSPLADRAFT_1134175</name>
</gene>
<sequence>TTVQTENSVHPDSRSLSAATEGFDYLFSNELQNARETFAAADSPFHQLGLGVCAFLEAALGMETSLLAEAQRCLSLSEAGSRKQLKAAKYAKPSTRFPPGTEWDLLNSDAVILLGLNHALSESYMGYLQCLYSLNTAHSRLYKTVYPNGLDAYPTPATSASGSRAPSMRSDASSMLSVATTTAVPASMPATPTSITPKRSGFFSRFTASASASPAVSRSSSLNVSETSFSSQTPVVEGSVDELILSGTAFGALFNLVFSLLPAKIRGVVGFLGFTSDRKLALQALAVSAAHTDVHGVFAGLALMTYHGVVLLLAGYQADEQHILQQYRAIVDKVSARYPNGSLWILNRAKILRMSYDTEGAIKVLQDGLKPDRPQTFAQADGLLIFELAWTLLSQRRYQEAAETFMAMTKVNSWSHGTYYFIAAGCYVSLKNYVKAAELFEAIPALLDKKKIGGKDLPTEVWIRKKLAFYREKQKRLTGSEADYVLCMKISPAEELGIFWNTHARIPRDVALAHIAELCALTPLPTISSPLITSPESALSSATSATMSTDPPPDLDTPDELAIRALLLGILHRTAGEYDAARAFLADAFGRQAAVKVSTWVGSVTLFELAVLELREAQARTEGVPGLAVGEEREELSGAERRAMWERALKEAEGRLEKALALSTQQVDLSSRLDSRIAMLRDEMVMKREMLAASA</sequence>
<evidence type="ECO:0000313" key="2">
    <source>
        <dbReference type="Proteomes" id="UP000194127"/>
    </source>
</evidence>
<proteinExistence type="predicted"/>
<name>A0A1X6NA17_9APHY</name>
<dbReference type="OrthoDB" id="2154985at2759"/>
<evidence type="ECO:0000313" key="1">
    <source>
        <dbReference type="EMBL" id="OSX65485.1"/>
    </source>
</evidence>
<evidence type="ECO:0008006" key="3">
    <source>
        <dbReference type="Google" id="ProtNLM"/>
    </source>
</evidence>
<dbReference type="RefSeq" id="XP_024342279.1">
    <property type="nucleotide sequence ID" value="XM_024484443.1"/>
</dbReference>
<dbReference type="GO" id="GO:0005829">
    <property type="term" value="C:cytosol"/>
    <property type="evidence" value="ECO:0007669"/>
    <property type="project" value="TreeGrafter"/>
</dbReference>
<dbReference type="Pfam" id="PF10300">
    <property type="entry name" value="Iml2-TPR_39"/>
    <property type="match status" value="1"/>
</dbReference>
<dbReference type="GeneID" id="36329392"/>
<protein>
    <recommendedName>
        <fullName evidence="3">Mitochondrial outer membrane protein IML2</fullName>
    </recommendedName>
</protein>
<accession>A0A1X6NA17</accession>
<dbReference type="EMBL" id="KZ110593">
    <property type="protein sequence ID" value="OSX65485.1"/>
    <property type="molecule type" value="Genomic_DNA"/>
</dbReference>